<dbReference type="EMBL" id="REGN01000232">
    <property type="protein sequence ID" value="RNA43369.1"/>
    <property type="molecule type" value="Genomic_DNA"/>
</dbReference>
<dbReference type="Proteomes" id="UP000276133">
    <property type="component" value="Unassembled WGS sequence"/>
</dbReference>
<reference evidence="1 2" key="1">
    <citation type="journal article" date="2018" name="Sci. Rep.">
        <title>Genomic signatures of local adaptation to the degree of environmental predictability in rotifers.</title>
        <authorList>
            <person name="Franch-Gras L."/>
            <person name="Hahn C."/>
            <person name="Garcia-Roger E.M."/>
            <person name="Carmona M.J."/>
            <person name="Serra M."/>
            <person name="Gomez A."/>
        </authorList>
    </citation>
    <scope>NUCLEOTIDE SEQUENCE [LARGE SCALE GENOMIC DNA]</scope>
    <source>
        <strain evidence="1">HYR1</strain>
    </source>
</reference>
<sequence>MDIRGLNFGIGQQEMEHEQLELQEHLLKDIFFNFDFDQVNRTEIHLKFVCFYELIHHRLFKLIKFGSLWIVRGMGLSLMENYLSSFLANIFYLLITSIKMNLKELSIYSIKLVEFKRSI</sequence>
<comment type="caution">
    <text evidence="1">The sequence shown here is derived from an EMBL/GenBank/DDBJ whole genome shotgun (WGS) entry which is preliminary data.</text>
</comment>
<gene>
    <name evidence="1" type="ORF">BpHYR1_039192</name>
</gene>
<evidence type="ECO:0000313" key="2">
    <source>
        <dbReference type="Proteomes" id="UP000276133"/>
    </source>
</evidence>
<protein>
    <submittedName>
        <fullName evidence="1">Uncharacterized protein</fullName>
    </submittedName>
</protein>
<organism evidence="1 2">
    <name type="scientific">Brachionus plicatilis</name>
    <name type="common">Marine rotifer</name>
    <name type="synonym">Brachionus muelleri</name>
    <dbReference type="NCBI Taxonomy" id="10195"/>
    <lineage>
        <taxon>Eukaryota</taxon>
        <taxon>Metazoa</taxon>
        <taxon>Spiralia</taxon>
        <taxon>Gnathifera</taxon>
        <taxon>Rotifera</taxon>
        <taxon>Eurotatoria</taxon>
        <taxon>Monogononta</taxon>
        <taxon>Pseudotrocha</taxon>
        <taxon>Ploima</taxon>
        <taxon>Brachionidae</taxon>
        <taxon>Brachionus</taxon>
    </lineage>
</organism>
<evidence type="ECO:0000313" key="1">
    <source>
        <dbReference type="EMBL" id="RNA43369.1"/>
    </source>
</evidence>
<keyword evidence="2" id="KW-1185">Reference proteome</keyword>
<accession>A0A3M7T628</accession>
<dbReference type="AlphaFoldDB" id="A0A3M7T628"/>
<name>A0A3M7T628_BRAPC</name>
<proteinExistence type="predicted"/>